<evidence type="ECO:0000256" key="4">
    <source>
        <dbReference type="ARBA" id="ARBA00022475"/>
    </source>
</evidence>
<feature type="transmembrane region" description="Helical" evidence="10">
    <location>
        <begin position="12"/>
        <end position="33"/>
    </location>
</feature>
<comment type="catalytic activity">
    <reaction evidence="1">
        <text>ATP + protein L-histidine = ADP + protein N-phospho-L-histidine.</text>
        <dbReference type="EC" id="2.7.13.3"/>
    </reaction>
</comment>
<dbReference type="SUPFAM" id="SSF55874">
    <property type="entry name" value="ATPase domain of HSP90 chaperone/DNA topoisomerase II/histidine kinase"/>
    <property type="match status" value="1"/>
</dbReference>
<evidence type="ECO:0000256" key="3">
    <source>
        <dbReference type="ARBA" id="ARBA00012438"/>
    </source>
</evidence>
<keyword evidence="5" id="KW-0597">Phosphoprotein</keyword>
<sequence>MKGIPHPSIGLIGRIFAILLLAVTIEFGASTFFHERESRLSVRDDEARRLAEHLVIASKFLSEHPAAERSDLAEDLTTSRYEVRWSKTLPPALKIPPTLDRIHTQVVTWEPSLARANVRLRLTGPARDAVIVGGLTLPDGSWMTFATREPVHDLGFSFERLLFGLAPAVAMVLIGGLLVRQTLMPLRRLTRAAEHVGGDGAEEVPESGTREVRRLIGSFNRMQARIHRLIEDRTQALAAVGHDLRTPLARLRLRADAIKDEDVYQAMESDLTEMQAMIDSLLEYYGGDANGEAAVRIDLAVMCATIADDARDRGLDVRYAGPRHLNLTVRRSAIKRALSNLVENGLHYGKRVWITIEAHEEIALVRIEDDGPGIPEDSLEKVLQPFVRLDHARARDTVGLGLGLSIVKRTVDAERGTLRLTNREKGGLRAEICLPMV</sequence>
<dbReference type="SMART" id="SM00388">
    <property type="entry name" value="HisKA"/>
    <property type="match status" value="1"/>
</dbReference>
<dbReference type="InterPro" id="IPR003594">
    <property type="entry name" value="HATPase_dom"/>
</dbReference>
<evidence type="ECO:0000256" key="10">
    <source>
        <dbReference type="SAM" id="Phobius"/>
    </source>
</evidence>
<keyword evidence="14" id="KW-1185">Reference proteome</keyword>
<evidence type="ECO:0000256" key="1">
    <source>
        <dbReference type="ARBA" id="ARBA00000085"/>
    </source>
</evidence>
<dbReference type="InterPro" id="IPR003660">
    <property type="entry name" value="HAMP_dom"/>
</dbReference>
<proteinExistence type="predicted"/>
<dbReference type="Gene3D" id="1.10.287.130">
    <property type="match status" value="1"/>
</dbReference>
<evidence type="ECO:0000256" key="5">
    <source>
        <dbReference type="ARBA" id="ARBA00022553"/>
    </source>
</evidence>
<evidence type="ECO:0000259" key="12">
    <source>
        <dbReference type="PROSITE" id="PS50885"/>
    </source>
</evidence>
<gene>
    <name evidence="13" type="ORF">TPR58_09275</name>
</gene>
<feature type="domain" description="Histidine kinase" evidence="11">
    <location>
        <begin position="239"/>
        <end position="437"/>
    </location>
</feature>
<dbReference type="Pfam" id="PF00672">
    <property type="entry name" value="HAMP"/>
    <property type="match status" value="1"/>
</dbReference>
<dbReference type="Pfam" id="PF02518">
    <property type="entry name" value="HATPase_c"/>
    <property type="match status" value="1"/>
</dbReference>
<dbReference type="EC" id="2.7.13.3" evidence="3"/>
<protein>
    <recommendedName>
        <fullName evidence="3">histidine kinase</fullName>
        <ecNumber evidence="3">2.7.13.3</ecNumber>
    </recommendedName>
</protein>
<dbReference type="InterPro" id="IPR036097">
    <property type="entry name" value="HisK_dim/P_sf"/>
</dbReference>
<keyword evidence="9 13" id="KW-0067">ATP-binding</keyword>
<keyword evidence="6" id="KW-0808">Transferase</keyword>
<dbReference type="Pfam" id="PF00512">
    <property type="entry name" value="HisKA"/>
    <property type="match status" value="1"/>
</dbReference>
<dbReference type="PROSITE" id="PS50885">
    <property type="entry name" value="HAMP"/>
    <property type="match status" value="1"/>
</dbReference>
<dbReference type="CDD" id="cd06225">
    <property type="entry name" value="HAMP"/>
    <property type="match status" value="1"/>
</dbReference>
<name>A0ABV0B6Z4_9SPHN</name>
<dbReference type="Gene3D" id="3.30.565.10">
    <property type="entry name" value="Histidine kinase-like ATPase, C-terminal domain"/>
    <property type="match status" value="1"/>
</dbReference>
<dbReference type="CDD" id="cd00082">
    <property type="entry name" value="HisKA"/>
    <property type="match status" value="1"/>
</dbReference>
<keyword evidence="10" id="KW-0472">Membrane</keyword>
<reference evidence="13 14" key="1">
    <citation type="submission" date="2024-05" db="EMBL/GenBank/DDBJ databases">
        <title>Sphingomonas sp. HF-S3 16S ribosomal RNA gene Genome sequencing and assembly.</title>
        <authorList>
            <person name="Lee H."/>
        </authorList>
    </citation>
    <scope>NUCLEOTIDE SEQUENCE [LARGE SCALE GENOMIC DNA]</scope>
    <source>
        <strain evidence="13 14">HF-S3</strain>
    </source>
</reference>
<feature type="transmembrane region" description="Helical" evidence="10">
    <location>
        <begin position="161"/>
        <end position="179"/>
    </location>
</feature>
<dbReference type="InterPro" id="IPR050980">
    <property type="entry name" value="2C_sensor_his_kinase"/>
</dbReference>
<dbReference type="InterPro" id="IPR036890">
    <property type="entry name" value="HATPase_C_sf"/>
</dbReference>
<dbReference type="PRINTS" id="PR00344">
    <property type="entry name" value="BCTRLSENSOR"/>
</dbReference>
<evidence type="ECO:0000313" key="14">
    <source>
        <dbReference type="Proteomes" id="UP001427805"/>
    </source>
</evidence>
<accession>A0ABV0B6Z4</accession>
<dbReference type="SMART" id="SM00304">
    <property type="entry name" value="HAMP"/>
    <property type="match status" value="1"/>
</dbReference>
<dbReference type="InterPro" id="IPR004358">
    <property type="entry name" value="Sig_transdc_His_kin-like_C"/>
</dbReference>
<keyword evidence="7" id="KW-0547">Nucleotide-binding</keyword>
<dbReference type="PROSITE" id="PS50109">
    <property type="entry name" value="HIS_KIN"/>
    <property type="match status" value="1"/>
</dbReference>
<dbReference type="SMART" id="SM00387">
    <property type="entry name" value="HATPase_c"/>
    <property type="match status" value="1"/>
</dbReference>
<keyword evidence="10" id="KW-1133">Transmembrane helix</keyword>
<evidence type="ECO:0000256" key="8">
    <source>
        <dbReference type="ARBA" id="ARBA00022777"/>
    </source>
</evidence>
<dbReference type="InterPro" id="IPR003661">
    <property type="entry name" value="HisK_dim/P_dom"/>
</dbReference>
<evidence type="ECO:0000256" key="2">
    <source>
        <dbReference type="ARBA" id="ARBA00004651"/>
    </source>
</evidence>
<dbReference type="PANTHER" id="PTHR44936">
    <property type="entry name" value="SENSOR PROTEIN CREC"/>
    <property type="match status" value="1"/>
</dbReference>
<dbReference type="EMBL" id="JBDIZK010000004">
    <property type="protein sequence ID" value="MEN3747359.1"/>
    <property type="molecule type" value="Genomic_DNA"/>
</dbReference>
<evidence type="ECO:0000256" key="6">
    <source>
        <dbReference type="ARBA" id="ARBA00022679"/>
    </source>
</evidence>
<comment type="subcellular location">
    <subcellularLocation>
        <location evidence="2">Cell membrane</location>
        <topology evidence="2">Multi-pass membrane protein</topology>
    </subcellularLocation>
</comment>
<evidence type="ECO:0000256" key="7">
    <source>
        <dbReference type="ARBA" id="ARBA00022741"/>
    </source>
</evidence>
<evidence type="ECO:0000313" key="13">
    <source>
        <dbReference type="EMBL" id="MEN3747359.1"/>
    </source>
</evidence>
<evidence type="ECO:0000256" key="9">
    <source>
        <dbReference type="ARBA" id="ARBA00022840"/>
    </source>
</evidence>
<organism evidence="13 14">
    <name type="scientific">Sphingomonas rustica</name>
    <dbReference type="NCBI Taxonomy" id="3103142"/>
    <lineage>
        <taxon>Bacteria</taxon>
        <taxon>Pseudomonadati</taxon>
        <taxon>Pseudomonadota</taxon>
        <taxon>Alphaproteobacteria</taxon>
        <taxon>Sphingomonadales</taxon>
        <taxon>Sphingomonadaceae</taxon>
        <taxon>Sphingomonas</taxon>
    </lineage>
</organism>
<dbReference type="PANTHER" id="PTHR44936:SF10">
    <property type="entry name" value="SENSOR PROTEIN RSTB"/>
    <property type="match status" value="1"/>
</dbReference>
<dbReference type="SUPFAM" id="SSF47384">
    <property type="entry name" value="Homodimeric domain of signal transducing histidine kinase"/>
    <property type="match status" value="1"/>
</dbReference>
<comment type="caution">
    <text evidence="13">The sequence shown here is derived from an EMBL/GenBank/DDBJ whole genome shotgun (WGS) entry which is preliminary data.</text>
</comment>
<dbReference type="Proteomes" id="UP001427805">
    <property type="component" value="Unassembled WGS sequence"/>
</dbReference>
<keyword evidence="8" id="KW-0418">Kinase</keyword>
<dbReference type="GO" id="GO:0005524">
    <property type="term" value="F:ATP binding"/>
    <property type="evidence" value="ECO:0007669"/>
    <property type="project" value="UniProtKB-KW"/>
</dbReference>
<keyword evidence="10" id="KW-0812">Transmembrane</keyword>
<evidence type="ECO:0000259" key="11">
    <source>
        <dbReference type="PROSITE" id="PS50109"/>
    </source>
</evidence>
<dbReference type="RefSeq" id="WP_346246348.1">
    <property type="nucleotide sequence ID" value="NZ_JBDIZK010000004.1"/>
</dbReference>
<keyword evidence="4" id="KW-1003">Cell membrane</keyword>
<feature type="domain" description="HAMP" evidence="12">
    <location>
        <begin position="180"/>
        <end position="231"/>
    </location>
</feature>
<dbReference type="InterPro" id="IPR005467">
    <property type="entry name" value="His_kinase_dom"/>
</dbReference>